<dbReference type="SFLD" id="SFLDF00009">
    <property type="entry name" value="o-succinylbenzoate_synthase"/>
    <property type="match status" value="1"/>
</dbReference>
<dbReference type="SFLD" id="SFLDS00001">
    <property type="entry name" value="Enolase"/>
    <property type="match status" value="1"/>
</dbReference>
<dbReference type="InterPro" id="IPR013341">
    <property type="entry name" value="Mandelate_racemase_N_dom"/>
</dbReference>
<organism evidence="8 9">
    <name type="scientific">Domibacillus epiphyticus</name>
    <dbReference type="NCBI Taxonomy" id="1714355"/>
    <lineage>
        <taxon>Bacteria</taxon>
        <taxon>Bacillati</taxon>
        <taxon>Bacillota</taxon>
        <taxon>Bacilli</taxon>
        <taxon>Bacillales</taxon>
        <taxon>Bacillaceae</taxon>
        <taxon>Domibacillus</taxon>
    </lineage>
</organism>
<dbReference type="PANTHER" id="PTHR48073:SF5">
    <property type="entry name" value="O-SUCCINYLBENZOATE SYNTHASE"/>
    <property type="match status" value="1"/>
</dbReference>
<keyword evidence="2" id="KW-0479">Metal-binding</keyword>
<comment type="caution">
    <text evidence="8">The sequence shown here is derived from an EMBL/GenBank/DDBJ whole genome shotgun (WGS) entry which is preliminary data.</text>
</comment>
<dbReference type="GO" id="GO:0043748">
    <property type="term" value="F:O-succinylbenzoate synthase activity"/>
    <property type="evidence" value="ECO:0007669"/>
    <property type="project" value="UniProtKB-EC"/>
</dbReference>
<evidence type="ECO:0000313" key="8">
    <source>
        <dbReference type="EMBL" id="OMP67394.1"/>
    </source>
</evidence>
<proteinExistence type="predicted"/>
<feature type="domain" description="Mandelate racemase/muconate lactonizing enzyme C-terminal" evidence="7">
    <location>
        <begin position="142"/>
        <end position="234"/>
    </location>
</feature>
<name>A0A1V2A9A3_9BACI</name>
<evidence type="ECO:0000256" key="5">
    <source>
        <dbReference type="ARBA" id="ARBA00029491"/>
    </source>
</evidence>
<evidence type="ECO:0000256" key="6">
    <source>
        <dbReference type="NCBIfam" id="TIGR01928"/>
    </source>
</evidence>
<evidence type="ECO:0000256" key="4">
    <source>
        <dbReference type="ARBA" id="ARBA00023239"/>
    </source>
</evidence>
<dbReference type="SUPFAM" id="SSF51604">
    <property type="entry name" value="Enolase C-terminal domain-like"/>
    <property type="match status" value="1"/>
</dbReference>
<dbReference type="UniPathway" id="UPA00079"/>
<dbReference type="AlphaFoldDB" id="A0A1V2A9A3"/>
<dbReference type="InterPro" id="IPR036849">
    <property type="entry name" value="Enolase-like_C_sf"/>
</dbReference>
<accession>A0A1V2A9A3</accession>
<dbReference type="Pfam" id="PF02746">
    <property type="entry name" value="MR_MLE_N"/>
    <property type="match status" value="1"/>
</dbReference>
<gene>
    <name evidence="8" type="ORF">BTO28_05455</name>
</gene>
<dbReference type="UniPathway" id="UPA01057">
    <property type="reaction ID" value="UER00165"/>
</dbReference>
<dbReference type="InterPro" id="IPR013342">
    <property type="entry name" value="Mandelate_racemase_C"/>
</dbReference>
<dbReference type="STRING" id="1714355.BTO28_05455"/>
<evidence type="ECO:0000256" key="2">
    <source>
        <dbReference type="ARBA" id="ARBA00022723"/>
    </source>
</evidence>
<dbReference type="RefSeq" id="WP_076764525.1">
    <property type="nucleotide sequence ID" value="NZ_MSFI01000009.1"/>
</dbReference>
<sequence length="366" mass="41436">MHIKKLTMRLIEMPLKQHFYTHLETVSVRQSIIIEAEDEHGTVGWGEASAFSTPWYTEETVKTEWHIIKEVLFPLLRDKKINHPDNVHSLFSPVRGNRMAKAGVESAIWDLYAKQKNKPLHLLLGSKRTSISAGAVAAGNSAVDMISRIETLYEAGYERIKVKIEPKTDRKLLDEVRRAFPTIQLLADANSAYSMNDIDQLKSLDEFNLLMIEQPFHVEDLWEHSKLQKEIKTAVCLDESIRSVHDAKCALQMDACRFINVKFSRVGGLTEAVKIHNECLRNSVGLWAGGMIEFGISRAHNVALAALPGFTVPGDIVSSDHYWEEDIIDEGINVVKGRIQLSEKPGIGYEVKRNRLDKVTIDTYFV</sequence>
<evidence type="ECO:0000256" key="3">
    <source>
        <dbReference type="ARBA" id="ARBA00022842"/>
    </source>
</evidence>
<reference evidence="8 9" key="1">
    <citation type="submission" date="2016-12" db="EMBL/GenBank/DDBJ databases">
        <title>Domibacillus sp. SAB 38T whole genome sequencing.</title>
        <authorList>
            <person name="Verma A."/>
            <person name="Ojha A.K."/>
            <person name="Krishnamurthi S."/>
        </authorList>
    </citation>
    <scope>NUCLEOTIDE SEQUENCE [LARGE SCALE GENOMIC DNA]</scope>
    <source>
        <strain evidence="8 9">SAB 38</strain>
    </source>
</reference>
<dbReference type="Gene3D" id="3.30.390.10">
    <property type="entry name" value="Enolase-like, N-terminal domain"/>
    <property type="match status" value="1"/>
</dbReference>
<dbReference type="InterPro" id="IPR010197">
    <property type="entry name" value="OSBS/NAAAR"/>
</dbReference>
<dbReference type="EC" id="4.2.1.113" evidence="5 6"/>
<keyword evidence="4" id="KW-0456">Lyase</keyword>
<dbReference type="GO" id="GO:0016854">
    <property type="term" value="F:racemase and epimerase activity"/>
    <property type="evidence" value="ECO:0007669"/>
    <property type="project" value="UniProtKB-ARBA"/>
</dbReference>
<keyword evidence="9" id="KW-1185">Reference proteome</keyword>
<dbReference type="GO" id="GO:0009234">
    <property type="term" value="P:menaquinone biosynthetic process"/>
    <property type="evidence" value="ECO:0007669"/>
    <property type="project" value="UniProtKB-UniRule"/>
</dbReference>
<dbReference type="InterPro" id="IPR029017">
    <property type="entry name" value="Enolase-like_N"/>
</dbReference>
<dbReference type="Gene3D" id="3.20.20.120">
    <property type="entry name" value="Enolase-like C-terminal domain"/>
    <property type="match status" value="1"/>
</dbReference>
<dbReference type="PANTHER" id="PTHR48073">
    <property type="entry name" value="O-SUCCINYLBENZOATE SYNTHASE-RELATED"/>
    <property type="match status" value="1"/>
</dbReference>
<dbReference type="EMBL" id="MSFI01000009">
    <property type="protein sequence ID" value="OMP67394.1"/>
    <property type="molecule type" value="Genomic_DNA"/>
</dbReference>
<dbReference type="CDD" id="cd03317">
    <property type="entry name" value="NAAAR"/>
    <property type="match status" value="1"/>
</dbReference>
<evidence type="ECO:0000313" key="9">
    <source>
        <dbReference type="Proteomes" id="UP000188613"/>
    </source>
</evidence>
<dbReference type="SUPFAM" id="SSF54826">
    <property type="entry name" value="Enolase N-terminal domain-like"/>
    <property type="match status" value="1"/>
</dbReference>
<dbReference type="NCBIfam" id="TIGR01928">
    <property type="entry name" value="menC_lowGC_arch"/>
    <property type="match status" value="1"/>
</dbReference>
<keyword evidence="3" id="KW-0460">Magnesium</keyword>
<dbReference type="InterPro" id="IPR029065">
    <property type="entry name" value="Enolase_C-like"/>
</dbReference>
<dbReference type="OrthoDB" id="9774531at2"/>
<evidence type="ECO:0000259" key="7">
    <source>
        <dbReference type="SMART" id="SM00922"/>
    </source>
</evidence>
<dbReference type="SFLD" id="SFLDG00180">
    <property type="entry name" value="muconate_cycloisomerase"/>
    <property type="match status" value="1"/>
</dbReference>
<dbReference type="GO" id="GO:0046872">
    <property type="term" value="F:metal ion binding"/>
    <property type="evidence" value="ECO:0007669"/>
    <property type="project" value="UniProtKB-KW"/>
</dbReference>
<comment type="cofactor">
    <cofactor evidence="1">
        <name>a divalent metal cation</name>
        <dbReference type="ChEBI" id="CHEBI:60240"/>
    </cofactor>
</comment>
<evidence type="ECO:0000256" key="1">
    <source>
        <dbReference type="ARBA" id="ARBA00001968"/>
    </source>
</evidence>
<protein>
    <recommendedName>
        <fullName evidence="5 6">o-succinylbenzoate synthase</fullName>
        <ecNumber evidence="5 6">4.2.1.113</ecNumber>
    </recommendedName>
</protein>
<dbReference type="SMART" id="SM00922">
    <property type="entry name" value="MR_MLE"/>
    <property type="match status" value="1"/>
</dbReference>
<dbReference type="Proteomes" id="UP000188613">
    <property type="component" value="Unassembled WGS sequence"/>
</dbReference>
<dbReference type="Pfam" id="PF13378">
    <property type="entry name" value="MR_MLE_C"/>
    <property type="match status" value="1"/>
</dbReference>